<reference evidence="1 2" key="1">
    <citation type="submission" date="2016-07" db="EMBL/GenBank/DDBJ databases">
        <title>Pervasive Adenine N6-methylation of Active Genes in Fungi.</title>
        <authorList>
            <consortium name="DOE Joint Genome Institute"/>
            <person name="Mondo S.J."/>
            <person name="Dannebaum R.O."/>
            <person name="Kuo R.C."/>
            <person name="Labutti K."/>
            <person name="Haridas S."/>
            <person name="Kuo A."/>
            <person name="Salamov A."/>
            <person name="Ahrendt S.R."/>
            <person name="Lipzen A."/>
            <person name="Sullivan W."/>
            <person name="Andreopoulos W.B."/>
            <person name="Clum A."/>
            <person name="Lindquist E."/>
            <person name="Daum C."/>
            <person name="Ramamoorthy G.K."/>
            <person name="Gryganskyi A."/>
            <person name="Culley D."/>
            <person name="Magnuson J.K."/>
            <person name="James T.Y."/>
            <person name="O'Malley M.A."/>
            <person name="Stajich J.E."/>
            <person name="Spatafora J.W."/>
            <person name="Visel A."/>
            <person name="Grigoriev I.V."/>
        </authorList>
    </citation>
    <scope>NUCLEOTIDE SEQUENCE [LARGE SCALE GENOMIC DNA]</scope>
    <source>
        <strain evidence="1 2">NRRL 3301</strain>
    </source>
</reference>
<evidence type="ECO:0000313" key="2">
    <source>
        <dbReference type="Proteomes" id="UP000242146"/>
    </source>
</evidence>
<dbReference type="AlphaFoldDB" id="A0A1X2G9A1"/>
<name>A0A1X2G9A1_9FUNG</name>
<organism evidence="1 2">
    <name type="scientific">Hesseltinella vesiculosa</name>
    <dbReference type="NCBI Taxonomy" id="101127"/>
    <lineage>
        <taxon>Eukaryota</taxon>
        <taxon>Fungi</taxon>
        <taxon>Fungi incertae sedis</taxon>
        <taxon>Mucoromycota</taxon>
        <taxon>Mucoromycotina</taxon>
        <taxon>Mucoromycetes</taxon>
        <taxon>Mucorales</taxon>
        <taxon>Cunninghamellaceae</taxon>
        <taxon>Hesseltinella</taxon>
    </lineage>
</organism>
<dbReference type="EMBL" id="MCGT01000030">
    <property type="protein sequence ID" value="ORX48267.1"/>
    <property type="molecule type" value="Genomic_DNA"/>
</dbReference>
<comment type="caution">
    <text evidence="1">The sequence shown here is derived from an EMBL/GenBank/DDBJ whole genome shotgun (WGS) entry which is preliminary data.</text>
</comment>
<accession>A0A1X2G9A1</accession>
<protein>
    <submittedName>
        <fullName evidence="1">Uncharacterized protein</fullName>
    </submittedName>
</protein>
<evidence type="ECO:0000313" key="1">
    <source>
        <dbReference type="EMBL" id="ORX48267.1"/>
    </source>
</evidence>
<sequence length="78" mass="9617">MGNTPSMYDFYPGYSYDLRRRFYPNYYPNYNMNMYSHPYYSGVNYGYSYSPYQPYYTTPAVPAANYWYPRRYSAYGYY</sequence>
<gene>
    <name evidence="1" type="ORF">DM01DRAFT_302148</name>
</gene>
<proteinExistence type="predicted"/>
<keyword evidence="2" id="KW-1185">Reference proteome</keyword>
<dbReference type="Proteomes" id="UP000242146">
    <property type="component" value="Unassembled WGS sequence"/>
</dbReference>